<dbReference type="InterPro" id="IPR000792">
    <property type="entry name" value="Tscrpt_reg_LuxR_C"/>
</dbReference>
<dbReference type="AlphaFoldDB" id="A0A850Q606"/>
<dbReference type="SMART" id="SM00421">
    <property type="entry name" value="HTH_LUXR"/>
    <property type="match status" value="1"/>
</dbReference>
<name>A0A850Q606_9RHOB</name>
<dbReference type="Gene3D" id="1.10.10.10">
    <property type="entry name" value="Winged helix-like DNA-binding domain superfamily/Winged helix DNA-binding domain"/>
    <property type="match status" value="1"/>
</dbReference>
<dbReference type="Proteomes" id="UP000592216">
    <property type="component" value="Unassembled WGS sequence"/>
</dbReference>
<feature type="domain" description="HTH luxR-type" evidence="1">
    <location>
        <begin position="264"/>
        <end position="321"/>
    </location>
</feature>
<dbReference type="SUPFAM" id="SSF46894">
    <property type="entry name" value="C-terminal effector domain of the bipartite response regulators"/>
    <property type="match status" value="1"/>
</dbReference>
<dbReference type="EMBL" id="JABCJE010000012">
    <property type="protein sequence ID" value="NVO25167.1"/>
    <property type="molecule type" value="Genomic_DNA"/>
</dbReference>
<dbReference type="RefSeq" id="WP_177158727.1">
    <property type="nucleotide sequence ID" value="NZ_JABCJE010000012.1"/>
</dbReference>
<evidence type="ECO:0000259" key="1">
    <source>
        <dbReference type="SMART" id="SM00421"/>
    </source>
</evidence>
<dbReference type="InterPro" id="IPR016032">
    <property type="entry name" value="Sig_transdc_resp-reg_C-effctor"/>
</dbReference>
<dbReference type="InterPro" id="IPR036388">
    <property type="entry name" value="WH-like_DNA-bd_sf"/>
</dbReference>
<sequence length="351" mass="37566">MQYVGDQTSLIQGLFSASTGAGGEAWLPFLELLRRVTRADGATIFLDRGREEAEVWTDGISCADAAANRSALRFDRVYDQEGLPAGVIPEGFVRLVKVRAGGATATLCIKRLDIRKDFRSTDRQYLTALTPFLGQAVETWSGLERQRSMAALTGGLAGGLGAAWVIMDLTGIVQEMSANARDLRLLAGQTVRRRLEFPDGDLALTFRTGFAACIAAPEVPQALFDPETGTDLVLRRTHLAGDPVVVATFRAPAELPDPDHFAAHFGLSRSESRLAALICEGHSIKTAAADLGWTEETARTCSKAIFTRLGVQGQTGLLRRVLTSAVTLGLGNCQAGSAQAQFPRPAPKGQP</sequence>
<gene>
    <name evidence="2" type="ORF">HJ536_17560</name>
</gene>
<dbReference type="GO" id="GO:0003677">
    <property type="term" value="F:DNA binding"/>
    <property type="evidence" value="ECO:0007669"/>
    <property type="project" value="InterPro"/>
</dbReference>
<reference evidence="2 3" key="1">
    <citation type="submission" date="2020-04" db="EMBL/GenBank/DDBJ databases">
        <title>Donghicola sp., a member of the Rhodobacteraceae family isolated from mangrove forest in Thailand.</title>
        <authorList>
            <person name="Charoenyingcharoen P."/>
            <person name="Yukphan P."/>
        </authorList>
    </citation>
    <scope>NUCLEOTIDE SEQUENCE [LARGE SCALE GENOMIC DNA]</scope>
    <source>
        <strain evidence="2 3">B5-SW-15</strain>
    </source>
</reference>
<comment type="caution">
    <text evidence="2">The sequence shown here is derived from an EMBL/GenBank/DDBJ whole genome shotgun (WGS) entry which is preliminary data.</text>
</comment>
<evidence type="ECO:0000313" key="3">
    <source>
        <dbReference type="Proteomes" id="UP000592216"/>
    </source>
</evidence>
<evidence type="ECO:0000313" key="2">
    <source>
        <dbReference type="EMBL" id="NVO25167.1"/>
    </source>
</evidence>
<dbReference type="GO" id="GO:0006355">
    <property type="term" value="P:regulation of DNA-templated transcription"/>
    <property type="evidence" value="ECO:0007669"/>
    <property type="project" value="InterPro"/>
</dbReference>
<proteinExistence type="predicted"/>
<protein>
    <recommendedName>
        <fullName evidence="1">HTH luxR-type domain-containing protein</fullName>
    </recommendedName>
</protein>
<organism evidence="2 3">
    <name type="scientific">Donghicola mangrovi</name>
    <dbReference type="NCBI Taxonomy" id="2729614"/>
    <lineage>
        <taxon>Bacteria</taxon>
        <taxon>Pseudomonadati</taxon>
        <taxon>Pseudomonadota</taxon>
        <taxon>Alphaproteobacteria</taxon>
        <taxon>Rhodobacterales</taxon>
        <taxon>Roseobacteraceae</taxon>
        <taxon>Donghicola</taxon>
    </lineage>
</organism>
<accession>A0A850Q606</accession>